<evidence type="ECO:0000256" key="1">
    <source>
        <dbReference type="ARBA" id="ARBA00004572"/>
    </source>
</evidence>
<keyword evidence="14" id="KW-1185">Reference proteome</keyword>
<organism evidence="14 15">
    <name type="scientific">Ditylenchus dipsaci</name>
    <dbReference type="NCBI Taxonomy" id="166011"/>
    <lineage>
        <taxon>Eukaryota</taxon>
        <taxon>Metazoa</taxon>
        <taxon>Ecdysozoa</taxon>
        <taxon>Nematoda</taxon>
        <taxon>Chromadorea</taxon>
        <taxon>Rhabditida</taxon>
        <taxon>Tylenchina</taxon>
        <taxon>Tylenchomorpha</taxon>
        <taxon>Sphaerularioidea</taxon>
        <taxon>Anguinidae</taxon>
        <taxon>Anguininae</taxon>
        <taxon>Ditylenchus</taxon>
    </lineage>
</organism>
<keyword evidence="8 13" id="KW-1133">Transmembrane helix</keyword>
<feature type="transmembrane region" description="Helical" evidence="13">
    <location>
        <begin position="58"/>
        <end position="76"/>
    </location>
</feature>
<dbReference type="WBParaSite" id="jg26105">
    <property type="protein sequence ID" value="jg26105"/>
    <property type="gene ID" value="jg26105"/>
</dbReference>
<keyword evidence="4" id="KW-0813">Transport</keyword>
<evidence type="ECO:0000256" key="5">
    <source>
        <dbReference type="ARBA" id="ARBA00022692"/>
    </source>
</evidence>
<keyword evidence="7" id="KW-0653">Protein transport</keyword>
<evidence type="ECO:0000313" key="14">
    <source>
        <dbReference type="Proteomes" id="UP000887574"/>
    </source>
</evidence>
<keyword evidence="5 13" id="KW-0812">Transmembrane</keyword>
<dbReference type="CDD" id="cd22884">
    <property type="entry name" value="TOM22"/>
    <property type="match status" value="1"/>
</dbReference>
<dbReference type="PANTHER" id="PTHR12504:SF0">
    <property type="entry name" value="MITOCHONDRIAL IMPORT RECEPTOR SUBUNIT TOM22 HOMOLOG"/>
    <property type="match status" value="1"/>
</dbReference>
<dbReference type="GO" id="GO:0006886">
    <property type="term" value="P:intracellular protein transport"/>
    <property type="evidence" value="ECO:0007669"/>
    <property type="project" value="InterPro"/>
</dbReference>
<keyword evidence="6" id="KW-1000">Mitochondrion outer membrane</keyword>
<dbReference type="PANTHER" id="PTHR12504">
    <property type="entry name" value="MITOCHONDRIAL IMPORT RECEPTOR SUBUNIT TOM22"/>
    <property type="match status" value="1"/>
</dbReference>
<comment type="subcellular location">
    <subcellularLocation>
        <location evidence="1">Mitochondrion outer membrane</location>
        <topology evidence="1">Single-pass membrane protein</topology>
    </subcellularLocation>
</comment>
<evidence type="ECO:0000256" key="2">
    <source>
        <dbReference type="ARBA" id="ARBA00009874"/>
    </source>
</evidence>
<evidence type="ECO:0000256" key="4">
    <source>
        <dbReference type="ARBA" id="ARBA00022448"/>
    </source>
</evidence>
<sequence length="103" mass="11899">MSVERNWDDVPDDELEESVFERVEGLKEMFPEGLRSSVSLTVSWSSWLGKETFSLAKSAVWVVSVSAMIMLMPYYIEKEMHDLEKEQTKQQQQMLLGPTAPLR</sequence>
<dbReference type="Pfam" id="PF04281">
    <property type="entry name" value="Tom22"/>
    <property type="match status" value="1"/>
</dbReference>
<evidence type="ECO:0000256" key="9">
    <source>
        <dbReference type="ARBA" id="ARBA00023010"/>
    </source>
</evidence>
<keyword evidence="12" id="KW-0675">Receptor</keyword>
<dbReference type="Proteomes" id="UP000887574">
    <property type="component" value="Unplaced"/>
</dbReference>
<comment type="similarity">
    <text evidence="2">Belongs to the Tom22 family.</text>
</comment>
<dbReference type="InterPro" id="IPR005683">
    <property type="entry name" value="Tom22"/>
</dbReference>
<evidence type="ECO:0000313" key="15">
    <source>
        <dbReference type="WBParaSite" id="jg26105"/>
    </source>
</evidence>
<evidence type="ECO:0000256" key="13">
    <source>
        <dbReference type="SAM" id="Phobius"/>
    </source>
</evidence>
<keyword evidence="9" id="KW-0811">Translocation</keyword>
<evidence type="ECO:0000256" key="8">
    <source>
        <dbReference type="ARBA" id="ARBA00022989"/>
    </source>
</evidence>
<dbReference type="AlphaFoldDB" id="A0A915E4H9"/>
<reference evidence="15" key="1">
    <citation type="submission" date="2022-11" db="UniProtKB">
        <authorList>
            <consortium name="WormBaseParasite"/>
        </authorList>
    </citation>
    <scope>IDENTIFICATION</scope>
</reference>
<evidence type="ECO:0000256" key="10">
    <source>
        <dbReference type="ARBA" id="ARBA00023128"/>
    </source>
</evidence>
<name>A0A915E4H9_9BILA</name>
<protein>
    <recommendedName>
        <fullName evidence="3">Mitochondrial import receptor subunit TOM22 homolog</fullName>
    </recommendedName>
</protein>
<proteinExistence type="inferred from homology"/>
<evidence type="ECO:0000256" key="12">
    <source>
        <dbReference type="ARBA" id="ARBA00023170"/>
    </source>
</evidence>
<dbReference type="GO" id="GO:0005741">
    <property type="term" value="C:mitochondrial outer membrane"/>
    <property type="evidence" value="ECO:0007669"/>
    <property type="project" value="UniProtKB-SubCell"/>
</dbReference>
<evidence type="ECO:0000256" key="3">
    <source>
        <dbReference type="ARBA" id="ARBA00016229"/>
    </source>
</evidence>
<keyword evidence="10" id="KW-0496">Mitochondrion</keyword>
<keyword evidence="11 13" id="KW-0472">Membrane</keyword>
<evidence type="ECO:0000256" key="11">
    <source>
        <dbReference type="ARBA" id="ARBA00023136"/>
    </source>
</evidence>
<evidence type="ECO:0000256" key="7">
    <source>
        <dbReference type="ARBA" id="ARBA00022927"/>
    </source>
</evidence>
<evidence type="ECO:0000256" key="6">
    <source>
        <dbReference type="ARBA" id="ARBA00022787"/>
    </source>
</evidence>
<accession>A0A915E4H9</accession>